<dbReference type="PANTHER" id="PTHR46330">
    <property type="entry name" value="TUMOR NECROSIS FACTOR RECEPTOR SUPERFAMILY MEMBER 10B"/>
    <property type="match status" value="1"/>
</dbReference>
<evidence type="ECO:0000256" key="8">
    <source>
        <dbReference type="SAM" id="MobiDB-lite"/>
    </source>
</evidence>
<keyword evidence="12" id="KW-1185">Reference proteome</keyword>
<sequence length="267" mass="28545">MESQPWCLTQPSPPPADQEMVSDCTPKRDRKCQCKTGEFYCDSEHCLEGCHPCTSCPGATLQTCNATRDTVCAPAAQPEPGPPAGSLAVSALAVSVVAIVIAITIAIAVAWWGRRARPPGAFWNPILSGSSGRSPHFTGQSSGSPEPRRLQTRSDLRPQPGSPGRSLVHPVGPTASGSRRASAGPTSSNPSPRPQGCRLLRVLGPFSRVMGSRTNELQAGQEPRRVLATCTFRKCESRLPSGFLFSATKRLIVNSDMRSRDRTGRTL</sequence>
<keyword evidence="9" id="KW-0812">Transmembrane</keyword>
<evidence type="ECO:0000256" key="3">
    <source>
        <dbReference type="ARBA" id="ARBA00023136"/>
    </source>
</evidence>
<keyword evidence="6" id="KW-0325">Glycoprotein</keyword>
<dbReference type="Proteomes" id="UP000052978">
    <property type="component" value="Unassembled WGS sequence"/>
</dbReference>
<organism evidence="11 12">
    <name type="scientific">Myotis brandtii</name>
    <name type="common">Brandt's bat</name>
    <dbReference type="NCBI Taxonomy" id="109478"/>
    <lineage>
        <taxon>Eukaryota</taxon>
        <taxon>Metazoa</taxon>
        <taxon>Chordata</taxon>
        <taxon>Craniata</taxon>
        <taxon>Vertebrata</taxon>
        <taxon>Euteleostomi</taxon>
        <taxon>Mammalia</taxon>
        <taxon>Eutheria</taxon>
        <taxon>Laurasiatheria</taxon>
        <taxon>Chiroptera</taxon>
        <taxon>Yangochiroptera</taxon>
        <taxon>Vespertilionidae</taxon>
        <taxon>Myotis</taxon>
    </lineage>
</organism>
<evidence type="ECO:0000259" key="10">
    <source>
        <dbReference type="PROSITE" id="PS50050"/>
    </source>
</evidence>
<dbReference type="GO" id="GO:0005886">
    <property type="term" value="C:plasma membrane"/>
    <property type="evidence" value="ECO:0007669"/>
    <property type="project" value="TreeGrafter"/>
</dbReference>
<dbReference type="Gene3D" id="2.10.50.10">
    <property type="entry name" value="Tumor Necrosis Factor Receptor, subunit A, domain 2"/>
    <property type="match status" value="1"/>
</dbReference>
<dbReference type="GO" id="GO:0043065">
    <property type="term" value="P:positive regulation of apoptotic process"/>
    <property type="evidence" value="ECO:0007669"/>
    <property type="project" value="TreeGrafter"/>
</dbReference>
<evidence type="ECO:0000313" key="12">
    <source>
        <dbReference type="Proteomes" id="UP000052978"/>
    </source>
</evidence>
<feature type="compositionally biased region" description="Polar residues" evidence="8">
    <location>
        <begin position="1"/>
        <end position="10"/>
    </location>
</feature>
<feature type="domain" description="TNFR-Cys" evidence="10">
    <location>
        <begin position="33"/>
        <end position="72"/>
    </location>
</feature>
<keyword evidence="2" id="KW-0677">Repeat</keyword>
<feature type="compositionally biased region" description="Polar residues" evidence="8">
    <location>
        <begin position="175"/>
        <end position="190"/>
    </location>
</feature>
<feature type="region of interest" description="Disordered" evidence="8">
    <location>
        <begin position="1"/>
        <end position="22"/>
    </location>
</feature>
<accession>S7NAU6</accession>
<evidence type="ECO:0000313" key="11">
    <source>
        <dbReference type="EMBL" id="EPQ14379.1"/>
    </source>
</evidence>
<evidence type="ECO:0000256" key="1">
    <source>
        <dbReference type="ARBA" id="ARBA00004370"/>
    </source>
</evidence>
<keyword evidence="3 9" id="KW-0472">Membrane</keyword>
<dbReference type="InterPro" id="IPR001368">
    <property type="entry name" value="TNFR/NGFR_Cys_rich_reg"/>
</dbReference>
<feature type="compositionally biased region" description="Polar residues" evidence="8">
    <location>
        <begin position="127"/>
        <end position="144"/>
    </location>
</feature>
<dbReference type="GO" id="GO:0036462">
    <property type="term" value="P:TRAIL-activated apoptotic signaling pathway"/>
    <property type="evidence" value="ECO:0007669"/>
    <property type="project" value="TreeGrafter"/>
</dbReference>
<dbReference type="AlphaFoldDB" id="S7NAU6"/>
<keyword evidence="4" id="KW-1015">Disulfide bond</keyword>
<evidence type="ECO:0000256" key="2">
    <source>
        <dbReference type="ARBA" id="ARBA00022737"/>
    </source>
</evidence>
<evidence type="ECO:0000256" key="9">
    <source>
        <dbReference type="SAM" id="Phobius"/>
    </source>
</evidence>
<evidence type="ECO:0000256" key="5">
    <source>
        <dbReference type="ARBA" id="ARBA00023170"/>
    </source>
</evidence>
<keyword evidence="5 11" id="KW-0675">Receptor</keyword>
<dbReference type="EMBL" id="KE163910">
    <property type="protein sequence ID" value="EPQ14379.1"/>
    <property type="molecule type" value="Genomic_DNA"/>
</dbReference>
<dbReference type="SMART" id="SM00208">
    <property type="entry name" value="TNFR"/>
    <property type="match status" value="1"/>
</dbReference>
<dbReference type="GO" id="GO:0009986">
    <property type="term" value="C:cell surface"/>
    <property type="evidence" value="ECO:0007669"/>
    <property type="project" value="TreeGrafter"/>
</dbReference>
<dbReference type="Pfam" id="PF00020">
    <property type="entry name" value="TNFR_c6"/>
    <property type="match status" value="1"/>
</dbReference>
<keyword evidence="9" id="KW-1133">Transmembrane helix</keyword>
<evidence type="ECO:0000256" key="6">
    <source>
        <dbReference type="ARBA" id="ARBA00023180"/>
    </source>
</evidence>
<proteinExistence type="predicted"/>
<evidence type="ECO:0000256" key="4">
    <source>
        <dbReference type="ARBA" id="ARBA00023157"/>
    </source>
</evidence>
<gene>
    <name evidence="11" type="ORF">D623_10000750</name>
</gene>
<feature type="region of interest" description="Disordered" evidence="8">
    <location>
        <begin position="126"/>
        <end position="197"/>
    </location>
</feature>
<dbReference type="PANTHER" id="PTHR46330:SF16">
    <property type="entry name" value="TUMOR NECROSIS FACTOR RECEPTOR SUPERFAMILY MEMBER 22"/>
    <property type="match status" value="1"/>
</dbReference>
<dbReference type="PROSITE" id="PS50050">
    <property type="entry name" value="TNFR_NGFR_2"/>
    <property type="match status" value="1"/>
</dbReference>
<name>S7NAU6_MYOBR</name>
<reference evidence="11 12" key="1">
    <citation type="journal article" date="2013" name="Nat. Commun.">
        <title>Genome analysis reveals insights into physiology and longevity of the Brandt's bat Myotis brandtii.</title>
        <authorList>
            <person name="Seim I."/>
            <person name="Fang X."/>
            <person name="Xiong Z."/>
            <person name="Lobanov A.V."/>
            <person name="Huang Z."/>
            <person name="Ma S."/>
            <person name="Feng Y."/>
            <person name="Turanov A.A."/>
            <person name="Zhu Y."/>
            <person name="Lenz T.L."/>
            <person name="Gerashchenko M.V."/>
            <person name="Fan D."/>
            <person name="Hee Yim S."/>
            <person name="Yao X."/>
            <person name="Jordan D."/>
            <person name="Xiong Y."/>
            <person name="Ma Y."/>
            <person name="Lyapunov A.N."/>
            <person name="Chen G."/>
            <person name="Kulakova O.I."/>
            <person name="Sun Y."/>
            <person name="Lee S.G."/>
            <person name="Bronson R.T."/>
            <person name="Moskalev A.A."/>
            <person name="Sunyaev S.R."/>
            <person name="Zhang G."/>
            <person name="Krogh A."/>
            <person name="Wang J."/>
            <person name="Gladyshev V.N."/>
        </authorList>
    </citation>
    <scope>NUCLEOTIDE SEQUENCE [LARGE SCALE GENOMIC DNA]</scope>
</reference>
<feature type="repeat" description="TNFR-Cys" evidence="7">
    <location>
        <begin position="33"/>
        <end position="72"/>
    </location>
</feature>
<evidence type="ECO:0000256" key="7">
    <source>
        <dbReference type="PROSITE-ProRule" id="PRU00206"/>
    </source>
</evidence>
<feature type="compositionally biased region" description="Basic and acidic residues" evidence="8">
    <location>
        <begin position="146"/>
        <end position="156"/>
    </location>
</feature>
<comment type="caution">
    <text evidence="7">Lacks conserved residue(s) required for the propagation of feature annotation.</text>
</comment>
<protein>
    <submittedName>
        <fullName evidence="11">Tumor necrosis factor receptor superfamily member 26</fullName>
    </submittedName>
</protein>
<comment type="subcellular location">
    <subcellularLocation>
        <location evidence="1">Membrane</location>
    </subcellularLocation>
</comment>
<feature type="transmembrane region" description="Helical" evidence="9">
    <location>
        <begin position="87"/>
        <end position="112"/>
    </location>
</feature>
<dbReference type="InterPro" id="IPR052491">
    <property type="entry name" value="TNFRSF10"/>
</dbReference>